<accession>A0A176Z481</accession>
<reference evidence="1 2" key="1">
    <citation type="submission" date="2016-03" db="EMBL/GenBank/DDBJ databases">
        <title>Draft Genome Sequence of the Strain BR 10245 (Bradyrhizobium sp.) isolated from nodules of Centrolobium paraense.</title>
        <authorList>
            <person name="Simoes-Araujo J.L.Sr."/>
            <person name="Barauna A.C."/>
            <person name="Silva K."/>
            <person name="Zilli J.E."/>
        </authorList>
    </citation>
    <scope>NUCLEOTIDE SEQUENCE [LARGE SCALE GENOMIC DNA]</scope>
    <source>
        <strain evidence="1 2">BR 10245</strain>
    </source>
</reference>
<dbReference type="EMBL" id="LUUB01000022">
    <property type="protein sequence ID" value="OAF15531.1"/>
    <property type="molecule type" value="Genomic_DNA"/>
</dbReference>
<dbReference type="Proteomes" id="UP000076959">
    <property type="component" value="Unassembled WGS sequence"/>
</dbReference>
<protein>
    <recommendedName>
        <fullName evidence="3">GST C-terminal domain-containing protein</fullName>
    </recommendedName>
</protein>
<name>A0A176Z481_9BRAD</name>
<sequence>MALMTSMMRTRFCGARRAALRLQALAHGLCDAGIALRWETERRPEPLRYKPIADGMTIKLIESCDFVERDPGLDDPIHIGHIALATALAWLEFRRLPEFCQGRPRLSHWYRAFLQRPSMQKTDYAGETHD</sequence>
<dbReference type="InterPro" id="IPR036282">
    <property type="entry name" value="Glutathione-S-Trfase_C_sf"/>
</dbReference>
<dbReference type="SUPFAM" id="SSF47616">
    <property type="entry name" value="GST C-terminal domain-like"/>
    <property type="match status" value="1"/>
</dbReference>
<keyword evidence="2" id="KW-1185">Reference proteome</keyword>
<evidence type="ECO:0000313" key="2">
    <source>
        <dbReference type="Proteomes" id="UP000076959"/>
    </source>
</evidence>
<dbReference type="Gene3D" id="1.20.1050.10">
    <property type="match status" value="1"/>
</dbReference>
<evidence type="ECO:0008006" key="3">
    <source>
        <dbReference type="Google" id="ProtNLM"/>
    </source>
</evidence>
<proteinExistence type="predicted"/>
<evidence type="ECO:0000313" key="1">
    <source>
        <dbReference type="EMBL" id="OAF15531.1"/>
    </source>
</evidence>
<organism evidence="1 2">
    <name type="scientific">Bradyrhizobium centrolobii</name>
    <dbReference type="NCBI Taxonomy" id="1505087"/>
    <lineage>
        <taxon>Bacteria</taxon>
        <taxon>Pseudomonadati</taxon>
        <taxon>Pseudomonadota</taxon>
        <taxon>Alphaproteobacteria</taxon>
        <taxon>Hyphomicrobiales</taxon>
        <taxon>Nitrobacteraceae</taxon>
        <taxon>Bradyrhizobium</taxon>
    </lineage>
</organism>
<gene>
    <name evidence="1" type="ORF">AYJ54_39900</name>
</gene>
<dbReference type="STRING" id="1505087.AYJ54_39900"/>
<dbReference type="CDD" id="cd03205">
    <property type="entry name" value="GST_C_6"/>
    <property type="match status" value="1"/>
</dbReference>
<dbReference type="AlphaFoldDB" id="A0A176Z481"/>
<comment type="caution">
    <text evidence="1">The sequence shown here is derived from an EMBL/GenBank/DDBJ whole genome shotgun (WGS) entry which is preliminary data.</text>
</comment>